<gene>
    <name evidence="2" type="ORF">LCGC14_2540870</name>
</gene>
<comment type="caution">
    <text evidence="2">The sequence shown here is derived from an EMBL/GenBank/DDBJ whole genome shotgun (WGS) entry which is preliminary data.</text>
</comment>
<reference evidence="2" key="1">
    <citation type="journal article" date="2015" name="Nature">
        <title>Complex archaea that bridge the gap between prokaryotes and eukaryotes.</title>
        <authorList>
            <person name="Spang A."/>
            <person name="Saw J.H."/>
            <person name="Jorgensen S.L."/>
            <person name="Zaremba-Niedzwiedzka K."/>
            <person name="Martijn J."/>
            <person name="Lind A.E."/>
            <person name="van Eijk R."/>
            <person name="Schleper C."/>
            <person name="Guy L."/>
            <person name="Ettema T.J."/>
        </authorList>
    </citation>
    <scope>NUCLEOTIDE SEQUENCE</scope>
</reference>
<protein>
    <submittedName>
        <fullName evidence="2">Uncharacterized protein</fullName>
    </submittedName>
</protein>
<proteinExistence type="predicted"/>
<organism evidence="2">
    <name type="scientific">marine sediment metagenome</name>
    <dbReference type="NCBI Taxonomy" id="412755"/>
    <lineage>
        <taxon>unclassified sequences</taxon>
        <taxon>metagenomes</taxon>
        <taxon>ecological metagenomes</taxon>
    </lineage>
</organism>
<dbReference type="EMBL" id="LAZR01041462">
    <property type="protein sequence ID" value="KKL11926.1"/>
    <property type="molecule type" value="Genomic_DNA"/>
</dbReference>
<feature type="region of interest" description="Disordered" evidence="1">
    <location>
        <begin position="57"/>
        <end position="82"/>
    </location>
</feature>
<sequence length="82" mass="8754">MAHFYGTLRGSRGKASRLGTKTSGLDVCAASWAGAIRVHIWHDTSNDVDRFEVRQEAHHGAGVSEPIATGVLGQPAKRQAAE</sequence>
<dbReference type="AlphaFoldDB" id="A0A0F9D299"/>
<name>A0A0F9D299_9ZZZZ</name>
<evidence type="ECO:0000313" key="2">
    <source>
        <dbReference type="EMBL" id="KKL11926.1"/>
    </source>
</evidence>
<evidence type="ECO:0000256" key="1">
    <source>
        <dbReference type="SAM" id="MobiDB-lite"/>
    </source>
</evidence>
<accession>A0A0F9D299</accession>